<dbReference type="AlphaFoldDB" id="A0A2R3Z0K1"/>
<evidence type="ECO:0008006" key="4">
    <source>
        <dbReference type="Google" id="ProtNLM"/>
    </source>
</evidence>
<name>A0A2R3Z0K1_9FLAO</name>
<proteinExistence type="predicted"/>
<dbReference type="Proteomes" id="UP000241507">
    <property type="component" value="Chromosome"/>
</dbReference>
<evidence type="ECO:0000313" key="2">
    <source>
        <dbReference type="EMBL" id="AVR43786.1"/>
    </source>
</evidence>
<dbReference type="KEGG" id="grs:C7S20_00030"/>
<organism evidence="2 3">
    <name type="scientific">Christiangramia fulva</name>
    <dbReference type="NCBI Taxonomy" id="2126553"/>
    <lineage>
        <taxon>Bacteria</taxon>
        <taxon>Pseudomonadati</taxon>
        <taxon>Bacteroidota</taxon>
        <taxon>Flavobacteriia</taxon>
        <taxon>Flavobacteriales</taxon>
        <taxon>Flavobacteriaceae</taxon>
        <taxon>Christiangramia</taxon>
    </lineage>
</organism>
<dbReference type="PROSITE" id="PS51257">
    <property type="entry name" value="PROKAR_LIPOPROTEIN"/>
    <property type="match status" value="1"/>
</dbReference>
<keyword evidence="3" id="KW-1185">Reference proteome</keyword>
<reference evidence="3" key="1">
    <citation type="submission" date="2018-03" db="EMBL/GenBank/DDBJ databases">
        <title>Gramella fulva sp. nov., isolated from a dry surface of tidal flat.</title>
        <authorList>
            <person name="Hwang S.H."/>
            <person name="Hwang W.M."/>
            <person name="Kang K."/>
            <person name="Ahn T.-Y."/>
        </authorList>
    </citation>
    <scope>NUCLEOTIDE SEQUENCE [LARGE SCALE GENOMIC DNA]</scope>
    <source>
        <strain evidence="3">SH35</strain>
    </source>
</reference>
<keyword evidence="1" id="KW-0732">Signal</keyword>
<evidence type="ECO:0000256" key="1">
    <source>
        <dbReference type="SAM" id="SignalP"/>
    </source>
</evidence>
<dbReference type="EMBL" id="CP028136">
    <property type="protein sequence ID" value="AVR43786.1"/>
    <property type="molecule type" value="Genomic_DNA"/>
</dbReference>
<dbReference type="RefSeq" id="WP_107010573.1">
    <property type="nucleotide sequence ID" value="NZ_CP028136.1"/>
</dbReference>
<evidence type="ECO:0000313" key="3">
    <source>
        <dbReference type="Proteomes" id="UP000241507"/>
    </source>
</evidence>
<protein>
    <recommendedName>
        <fullName evidence="4">DUF5689 domain-containing protein</fullName>
    </recommendedName>
</protein>
<gene>
    <name evidence="2" type="ORF">C7S20_00030</name>
</gene>
<sequence length="267" mass="29327">MKTPIYFLLTLSLLLVGCAKDDVNVPEAKTYAKFDTSLKAHDKAGATALYTDDVINITFLPGTTAQSKTLFRSVISDFEANLSVRFNEVYAADEKIKLGSLHKGDVVAIKGNTGNIIGRTVITPDNEVRDAYNLAPAISDSELVINFKTASFTDLVIKYTMDGNYVEGQVDNGIQAWQYGEFAYVDNTLTKVRNETISIGGFPTERMHVPAWATLGKTRGDSIWNDEILFAESLDQETVARLLAYELGQESALDGPVNFEELTALGY</sequence>
<accession>A0A2R3Z0K1</accession>
<feature type="signal peptide" evidence="1">
    <location>
        <begin position="1"/>
        <end position="21"/>
    </location>
</feature>
<feature type="chain" id="PRO_5015306769" description="DUF5689 domain-containing protein" evidence="1">
    <location>
        <begin position="22"/>
        <end position="267"/>
    </location>
</feature>